<evidence type="ECO:0000256" key="4">
    <source>
        <dbReference type="ARBA" id="ARBA00022538"/>
    </source>
</evidence>
<keyword evidence="9 10" id="KW-0472">Membrane</keyword>
<dbReference type="InterPro" id="IPR003855">
    <property type="entry name" value="K+_transporter"/>
</dbReference>
<comment type="similarity">
    <text evidence="2 10">Belongs to the HAK/KUP transporter (TC 2.A.72.3) family.</text>
</comment>
<sequence length="783" mass="88177">MVICLLQNEEASFEIKKRHVLLLAYQSLGIVYGDLSISPLYVYQSAFSGSLHHRLHQDEEIVFGVLSLIFWSLTVFPLLKHAVIMLSTDDNGEGGTLALYSLLRRHTKFSLLPNHQAADEELQAYYRPGYVTRYSSFRRFLEKNKKFRTCLLLIVLFASCMLIGEGVFTPALSVLSSFQGLKAHNKSLNHGVVVSIVCIVLVGLFALQHRGTHKVSFMFAPIVSTWLFSIGALGVYNIIKWNPGVYRALSPHYIYKFFKLTRNVGWRSIGGLLLCITGAEAMFVNLGHFSPASIRVAFSFFVYPCLVLQYMGQAAFLSKNFSVVSSSFYSSVPDPFFWPIFVLAILAAIIASQAVISATFSIVKQCQAIGCFPRVKVVHTSRWIQGQVYIPEINWLLMILSLAVTLGFQDTTLIGNAYGLASMCVALVNTWLLSLVIIFVWYKNILFALLPVLFFTPIELIYLSSSFVKVSRGGWAQLVFAMIFMLVMYIWHYGSRRKYLFEVQNKVPMKWILALGPNLGIVRVPGISLIYTELVSGVPSIFTHFLTNLPAIHQIVVFVCIKTVPIPHVSDIERYLVGRIGPKSYRMYRCIIRYGYKDIDKYVDDFEDNLVMSIAEFIRMEAEGIGSSDTMVDGCMALVKTSAKFGTRLVTSDNNSECRGSSSSHRESSKGGKSPTLHSLHNKYEVEEAPRFSQRHTRFQLPGGETLEDELKEELIELLEAKEAGVAYIVGHSYIKARKHASKLKRFVINGVYSFLRKNSRSPAVILHIPHISLIEVGVVYYL</sequence>
<keyword evidence="5 10" id="KW-0812">Transmembrane</keyword>
<evidence type="ECO:0000313" key="15">
    <source>
        <dbReference type="RefSeq" id="XP_021838014.2"/>
    </source>
</evidence>
<evidence type="ECO:0000313" key="14">
    <source>
        <dbReference type="Proteomes" id="UP000813463"/>
    </source>
</evidence>
<evidence type="ECO:0000256" key="1">
    <source>
        <dbReference type="ARBA" id="ARBA00004651"/>
    </source>
</evidence>
<evidence type="ECO:0000259" key="13">
    <source>
        <dbReference type="Pfam" id="PF22776"/>
    </source>
</evidence>
<feature type="transmembrane region" description="Helical" evidence="10">
    <location>
        <begin position="474"/>
        <end position="491"/>
    </location>
</feature>
<feature type="transmembrane region" description="Helical" evidence="10">
    <location>
        <begin position="188"/>
        <end position="207"/>
    </location>
</feature>
<dbReference type="InterPro" id="IPR053952">
    <property type="entry name" value="K_trans_C"/>
</dbReference>
<dbReference type="GO" id="GO:0016020">
    <property type="term" value="C:membrane"/>
    <property type="evidence" value="ECO:0000318"/>
    <property type="project" value="GO_Central"/>
</dbReference>
<dbReference type="KEGG" id="soe:110777731"/>
<feature type="domain" description="K+ potassium transporter integral membrane" evidence="12">
    <location>
        <begin position="23"/>
        <end position="513"/>
    </location>
</feature>
<evidence type="ECO:0000256" key="10">
    <source>
        <dbReference type="RuleBase" id="RU321113"/>
    </source>
</evidence>
<evidence type="ECO:0000256" key="6">
    <source>
        <dbReference type="ARBA" id="ARBA00022958"/>
    </source>
</evidence>
<reference evidence="15" key="2">
    <citation type="submission" date="2025-08" db="UniProtKB">
        <authorList>
            <consortium name="RefSeq"/>
        </authorList>
    </citation>
    <scope>IDENTIFICATION</scope>
    <source>
        <tissue evidence="15">Leaf</tissue>
    </source>
</reference>
<evidence type="ECO:0000256" key="7">
    <source>
        <dbReference type="ARBA" id="ARBA00022989"/>
    </source>
</evidence>
<evidence type="ECO:0000259" key="12">
    <source>
        <dbReference type="Pfam" id="PF02705"/>
    </source>
</evidence>
<keyword evidence="7 10" id="KW-1133">Transmembrane helix</keyword>
<feature type="transmembrane region" description="Helical" evidence="10">
    <location>
        <begin position="296"/>
        <end position="316"/>
    </location>
</feature>
<dbReference type="InterPro" id="IPR053951">
    <property type="entry name" value="K_trans_N"/>
</dbReference>
<evidence type="ECO:0000256" key="3">
    <source>
        <dbReference type="ARBA" id="ARBA00022448"/>
    </source>
</evidence>
<keyword evidence="6 10" id="KW-0630">Potassium</keyword>
<name>A0A9R0JKJ1_SPIOL</name>
<feature type="transmembrane region" description="Helical" evidence="10">
    <location>
        <begin position="420"/>
        <end position="442"/>
    </location>
</feature>
<dbReference type="Pfam" id="PF02705">
    <property type="entry name" value="K_trans"/>
    <property type="match status" value="1"/>
</dbReference>
<proteinExistence type="inferred from homology"/>
<gene>
    <name evidence="15" type="primary">LOC110777731</name>
</gene>
<organism evidence="14 15">
    <name type="scientific">Spinacia oleracea</name>
    <name type="common">Spinach</name>
    <dbReference type="NCBI Taxonomy" id="3562"/>
    <lineage>
        <taxon>Eukaryota</taxon>
        <taxon>Viridiplantae</taxon>
        <taxon>Streptophyta</taxon>
        <taxon>Embryophyta</taxon>
        <taxon>Tracheophyta</taxon>
        <taxon>Spermatophyta</taxon>
        <taxon>Magnoliopsida</taxon>
        <taxon>eudicotyledons</taxon>
        <taxon>Gunneridae</taxon>
        <taxon>Pentapetalae</taxon>
        <taxon>Caryophyllales</taxon>
        <taxon>Chenopodiaceae</taxon>
        <taxon>Chenopodioideae</taxon>
        <taxon>Anserineae</taxon>
        <taxon>Spinacia</taxon>
    </lineage>
</organism>
<feature type="transmembrane region" description="Helical" evidence="10">
    <location>
        <begin position="449"/>
        <end position="468"/>
    </location>
</feature>
<dbReference type="GO" id="GO:0015079">
    <property type="term" value="F:potassium ion transmembrane transporter activity"/>
    <property type="evidence" value="ECO:0000318"/>
    <property type="project" value="GO_Central"/>
</dbReference>
<feature type="transmembrane region" description="Helical" evidence="10">
    <location>
        <begin position="20"/>
        <end position="41"/>
    </location>
</feature>
<keyword evidence="4 10" id="KW-0633">Potassium transport</keyword>
<comment type="subcellular location">
    <subcellularLocation>
        <location evidence="1">Cell membrane</location>
        <topology evidence="1">Multi-pass membrane protein</topology>
    </subcellularLocation>
    <subcellularLocation>
        <location evidence="10">Membrane</location>
        <topology evidence="10">Multi-pass membrane protein</topology>
    </subcellularLocation>
</comment>
<feature type="transmembrane region" description="Helical" evidence="10">
    <location>
        <begin position="147"/>
        <end position="168"/>
    </location>
</feature>
<feature type="transmembrane region" description="Helical" evidence="10">
    <location>
        <begin position="264"/>
        <end position="284"/>
    </location>
</feature>
<comment type="function">
    <text evidence="10">Potassium transporter.</text>
</comment>
<feature type="transmembrane region" description="Helical" evidence="10">
    <location>
        <begin position="388"/>
        <end position="408"/>
    </location>
</feature>
<dbReference type="RefSeq" id="XP_021838014.2">
    <property type="nucleotide sequence ID" value="XM_021982322.2"/>
</dbReference>
<feature type="transmembrane region" description="Helical" evidence="10">
    <location>
        <begin position="61"/>
        <end position="79"/>
    </location>
</feature>
<dbReference type="GeneID" id="110777731"/>
<feature type="domain" description="K+ potassium transporter C-terminal" evidence="13">
    <location>
        <begin position="525"/>
        <end position="782"/>
    </location>
</feature>
<evidence type="ECO:0000256" key="2">
    <source>
        <dbReference type="ARBA" id="ARBA00008440"/>
    </source>
</evidence>
<evidence type="ECO:0000256" key="8">
    <source>
        <dbReference type="ARBA" id="ARBA00023065"/>
    </source>
</evidence>
<dbReference type="AlphaFoldDB" id="A0A9R0JKJ1"/>
<dbReference type="NCBIfam" id="TIGR00794">
    <property type="entry name" value="kup"/>
    <property type="match status" value="1"/>
</dbReference>
<dbReference type="Pfam" id="PF22776">
    <property type="entry name" value="K_trans_C"/>
    <property type="match status" value="1"/>
</dbReference>
<feature type="compositionally biased region" description="Low complexity" evidence="11">
    <location>
        <begin position="652"/>
        <end position="663"/>
    </location>
</feature>
<dbReference type="Proteomes" id="UP000813463">
    <property type="component" value="Chromosome 6"/>
</dbReference>
<evidence type="ECO:0000256" key="11">
    <source>
        <dbReference type="SAM" id="MobiDB-lite"/>
    </source>
</evidence>
<evidence type="ECO:0000256" key="5">
    <source>
        <dbReference type="ARBA" id="ARBA00022692"/>
    </source>
</evidence>
<feature type="region of interest" description="Disordered" evidence="11">
    <location>
        <begin position="652"/>
        <end position="680"/>
    </location>
</feature>
<keyword evidence="8 10" id="KW-0406">Ion transport</keyword>
<dbReference type="GO" id="GO:0006813">
    <property type="term" value="P:potassium ion transport"/>
    <property type="evidence" value="ECO:0000318"/>
    <property type="project" value="GO_Central"/>
</dbReference>
<dbReference type="GO" id="GO:0005886">
    <property type="term" value="C:plasma membrane"/>
    <property type="evidence" value="ECO:0007669"/>
    <property type="project" value="UniProtKB-SubCell"/>
</dbReference>
<keyword evidence="14" id="KW-1185">Reference proteome</keyword>
<reference evidence="14" key="1">
    <citation type="journal article" date="2021" name="Nat. Commun.">
        <title>Genomic analyses provide insights into spinach domestication and the genetic basis of agronomic traits.</title>
        <authorList>
            <person name="Cai X."/>
            <person name="Sun X."/>
            <person name="Xu C."/>
            <person name="Sun H."/>
            <person name="Wang X."/>
            <person name="Ge C."/>
            <person name="Zhang Z."/>
            <person name="Wang Q."/>
            <person name="Fei Z."/>
            <person name="Jiao C."/>
            <person name="Wang Q."/>
        </authorList>
    </citation>
    <scope>NUCLEOTIDE SEQUENCE [LARGE SCALE GENOMIC DNA]</scope>
    <source>
        <strain evidence="14">cv. Varoflay</strain>
    </source>
</reference>
<protein>
    <recommendedName>
        <fullName evidence="10">Potassium transporter</fullName>
    </recommendedName>
</protein>
<dbReference type="PANTHER" id="PTHR30540">
    <property type="entry name" value="OSMOTIC STRESS POTASSIUM TRANSPORTER"/>
    <property type="match status" value="1"/>
</dbReference>
<feature type="transmembrane region" description="Helical" evidence="10">
    <location>
        <begin position="336"/>
        <end position="356"/>
    </location>
</feature>
<feature type="transmembrane region" description="Helical" evidence="10">
    <location>
        <begin position="219"/>
        <end position="239"/>
    </location>
</feature>
<dbReference type="PANTHER" id="PTHR30540:SF108">
    <property type="entry name" value="POTASSIUM TRANSPORTER 3"/>
    <property type="match status" value="1"/>
</dbReference>
<accession>A0A9R0JKJ1</accession>
<evidence type="ECO:0000256" key="9">
    <source>
        <dbReference type="ARBA" id="ARBA00023136"/>
    </source>
</evidence>
<keyword evidence="3" id="KW-0813">Transport</keyword>